<dbReference type="GO" id="GO:0005975">
    <property type="term" value="P:carbohydrate metabolic process"/>
    <property type="evidence" value="ECO:0007669"/>
    <property type="project" value="InterPro"/>
</dbReference>
<sequence length="285" mass="33474">MKKFKRIFIFVPIFILLCLIFQKDNFIIAKEEKLKYEENSVLALNYHRIRDDSFLDKFLSVFSNSKELYAYSVTRNQFEAQIKWLKKQNAHFLTEEELLKYKRQGEFPKRSVWINFDDMDNSIYRNAHPILKKYDVPATGFVITGEVGSKDFHNLNIATEEELIEMKESGIWSFSSHTHDLHTLHKNGDSKLISSSTNALTADLKKSNQYLKEKLGIKNQTLAYPYGQMRESKIVGLKNADIKYGYTLEERAITPDHNDYYLPRILVSEEAFNTLIKKWEGFKNE</sequence>
<evidence type="ECO:0000256" key="8">
    <source>
        <dbReference type="ARBA" id="ARBA00030189"/>
    </source>
</evidence>
<dbReference type="AlphaFoldDB" id="A0A6V7RRG5"/>
<evidence type="ECO:0000256" key="6">
    <source>
        <dbReference type="ARBA" id="ARBA00022729"/>
    </source>
</evidence>
<evidence type="ECO:0000256" key="1">
    <source>
        <dbReference type="ARBA" id="ARBA00004191"/>
    </source>
</evidence>
<evidence type="ECO:0000259" key="10">
    <source>
        <dbReference type="PROSITE" id="PS51677"/>
    </source>
</evidence>
<dbReference type="InterPro" id="IPR023872">
    <property type="entry name" value="PNAG_deacetylase"/>
</dbReference>
<feature type="domain" description="NodB homology" evidence="10">
    <location>
        <begin position="110"/>
        <end position="285"/>
    </location>
</feature>
<dbReference type="NCBIfam" id="TIGR03933">
    <property type="entry name" value="PIA_icaB"/>
    <property type="match status" value="1"/>
</dbReference>
<keyword evidence="6" id="KW-0732">Signal</keyword>
<keyword evidence="7 11" id="KW-0378">Hydrolase</keyword>
<dbReference type="InterPro" id="IPR051398">
    <property type="entry name" value="Polysacch_Deacetylase"/>
</dbReference>
<reference evidence="11 12" key="1">
    <citation type="submission" date="2020-07" db="EMBL/GenBank/DDBJ databases">
        <authorList>
            <person name="Criscuolo A."/>
        </authorList>
    </citation>
    <scope>NUCLEOTIDE SEQUENCE [LARGE SCALE GENOMIC DNA]</scope>
    <source>
        <strain evidence="12">CIP 111030</strain>
    </source>
</reference>
<protein>
    <recommendedName>
        <fullName evidence="3">Poly-beta-1,6-N-acetyl-D-glucosamine N-deacetylase</fullName>
    </recommendedName>
    <alternativeName>
        <fullName evidence="9">Biofilm polysaccharide intercellular adhesin deacetylase</fullName>
    </alternativeName>
    <alternativeName>
        <fullName evidence="8">Intercellular adhesion protein B</fullName>
    </alternativeName>
</protein>
<dbReference type="InterPro" id="IPR011330">
    <property type="entry name" value="Glyco_hydro/deAcase_b/a-brl"/>
</dbReference>
<comment type="caution">
    <text evidence="11">The sequence shown here is derived from an EMBL/GenBank/DDBJ whole genome shotgun (WGS) entry which is preliminary data.</text>
</comment>
<keyword evidence="5" id="KW-0964">Secreted</keyword>
<evidence type="ECO:0000313" key="11">
    <source>
        <dbReference type="EMBL" id="CAD2080411.1"/>
    </source>
</evidence>
<dbReference type="EMBL" id="CAJEWE010000016">
    <property type="protein sequence ID" value="CAD2080411.1"/>
    <property type="molecule type" value="Genomic_DNA"/>
</dbReference>
<keyword evidence="4" id="KW-0134">Cell wall</keyword>
<evidence type="ECO:0000256" key="7">
    <source>
        <dbReference type="ARBA" id="ARBA00022801"/>
    </source>
</evidence>
<evidence type="ECO:0000256" key="3">
    <source>
        <dbReference type="ARBA" id="ARBA00016781"/>
    </source>
</evidence>
<dbReference type="Pfam" id="PF01522">
    <property type="entry name" value="Polysacc_deac_1"/>
    <property type="match status" value="1"/>
</dbReference>
<comment type="similarity">
    <text evidence="2">Belongs to the polysaccharide deacetylase family.</text>
</comment>
<accession>A0A6V7RRG5</accession>
<proteinExistence type="inferred from homology"/>
<evidence type="ECO:0000313" key="12">
    <source>
        <dbReference type="Proteomes" id="UP000521032"/>
    </source>
</evidence>
<gene>
    <name evidence="11" type="primary">icaB</name>
    <name evidence="11" type="ORF">JEOSCH030_01822</name>
</gene>
<dbReference type="Gene3D" id="3.20.20.370">
    <property type="entry name" value="Glycoside hydrolase/deacetylase"/>
    <property type="match status" value="1"/>
</dbReference>
<evidence type="ECO:0000256" key="5">
    <source>
        <dbReference type="ARBA" id="ARBA00022525"/>
    </source>
</evidence>
<evidence type="ECO:0000256" key="4">
    <source>
        <dbReference type="ARBA" id="ARBA00022512"/>
    </source>
</evidence>
<comment type="subcellular location">
    <subcellularLocation>
        <location evidence="1">Secreted</location>
        <location evidence="1">Cell wall</location>
    </subcellularLocation>
</comment>
<dbReference type="Proteomes" id="UP000521032">
    <property type="component" value="Unassembled WGS sequence"/>
</dbReference>
<dbReference type="GO" id="GO:0016811">
    <property type="term" value="F:hydrolase activity, acting on carbon-nitrogen (but not peptide) bonds, in linear amides"/>
    <property type="evidence" value="ECO:0007669"/>
    <property type="project" value="InterPro"/>
</dbReference>
<dbReference type="PANTHER" id="PTHR34216">
    <property type="match status" value="1"/>
</dbReference>
<dbReference type="InterPro" id="IPR002509">
    <property type="entry name" value="NODB_dom"/>
</dbReference>
<name>A0A6V7RRG5_9BACL</name>
<keyword evidence="12" id="KW-1185">Reference proteome</keyword>
<dbReference type="PROSITE" id="PS51677">
    <property type="entry name" value="NODB"/>
    <property type="match status" value="1"/>
</dbReference>
<organism evidence="11 12">
    <name type="scientific">Phocicoccus schoeneichii</name>
    <dbReference type="NCBI Taxonomy" id="1812261"/>
    <lineage>
        <taxon>Bacteria</taxon>
        <taxon>Bacillati</taxon>
        <taxon>Bacillota</taxon>
        <taxon>Bacilli</taxon>
        <taxon>Bacillales</taxon>
        <taxon>Salinicoccaceae</taxon>
        <taxon>Phocicoccus</taxon>
    </lineage>
</organism>
<dbReference type="PANTHER" id="PTHR34216:SF3">
    <property type="entry name" value="POLY-BETA-1,6-N-ACETYL-D-GLUCOSAMINE N-DEACETYLASE"/>
    <property type="match status" value="1"/>
</dbReference>
<evidence type="ECO:0000256" key="9">
    <source>
        <dbReference type="ARBA" id="ARBA00033195"/>
    </source>
</evidence>
<dbReference type="SUPFAM" id="SSF88713">
    <property type="entry name" value="Glycoside hydrolase/deacetylase"/>
    <property type="match status" value="1"/>
</dbReference>
<evidence type="ECO:0000256" key="2">
    <source>
        <dbReference type="ARBA" id="ARBA00010973"/>
    </source>
</evidence>
<dbReference type="RefSeq" id="WP_186088616.1">
    <property type="nucleotide sequence ID" value="NZ_BMDB01000002.1"/>
</dbReference>